<gene>
    <name evidence="2" type="ORF">UF66_0503</name>
</gene>
<feature type="domain" description="GP-PDE" evidence="1">
    <location>
        <begin position="10"/>
        <end position="247"/>
    </location>
</feature>
<dbReference type="EMBL" id="LAKJ01000013">
    <property type="protein sequence ID" value="KKI63456.1"/>
    <property type="molecule type" value="Genomic_DNA"/>
</dbReference>
<dbReference type="SUPFAM" id="SSF51695">
    <property type="entry name" value="PLC-like phosphodiesterases"/>
    <property type="match status" value="1"/>
</dbReference>
<dbReference type="PATRIC" id="fig|74704.6.peg.517"/>
<dbReference type="GO" id="GO:0008081">
    <property type="term" value="F:phosphoric diester hydrolase activity"/>
    <property type="evidence" value="ECO:0007669"/>
    <property type="project" value="InterPro"/>
</dbReference>
<dbReference type="GO" id="GO:0006629">
    <property type="term" value="P:lipid metabolic process"/>
    <property type="evidence" value="ECO:0007669"/>
    <property type="project" value="InterPro"/>
</dbReference>
<comment type="caution">
    <text evidence="2">The sequence shown here is derived from an EMBL/GenBank/DDBJ whole genome shotgun (WGS) entry which is preliminary data.</text>
</comment>
<sequence length="247" mass="28764">MSFEFEDHHIMLVAHRGLAMDYPENTIIAIQAALQSNADMLEIDLHKTRDGQLVVLHDDSIDRTSDGSGKVKEQTLYDLRRFDYGINSNPRYTKQTLPTLDEVLTLIKSSPQLLLIEMKQPKNYPGIENDLIDKLNQYELNKNQVIIQSFDQNFIKQLYLQHYGYRLGVLISKKRYWYKMPSFKKIAEYADYVNPHYSLVTEAFMKKAHDYGLKVMPYTVNEKSQAIKLIRIGVDGLISDKPHRLFC</sequence>
<evidence type="ECO:0000313" key="2">
    <source>
        <dbReference type="EMBL" id="KKI63456.1"/>
    </source>
</evidence>
<dbReference type="AlphaFoldDB" id="A0A0M2NUP7"/>
<dbReference type="Gene3D" id="3.20.20.190">
    <property type="entry name" value="Phosphatidylinositol (PI) phosphodiesterase"/>
    <property type="match status" value="1"/>
</dbReference>
<protein>
    <submittedName>
        <fullName evidence="2">Glycerophosphoryl diester phosphodiesterase</fullName>
    </submittedName>
</protein>
<dbReference type="RefSeq" id="WP_019468596.1">
    <property type="nucleotide sequence ID" value="NZ_LAKJ01000013.1"/>
</dbReference>
<dbReference type="Proteomes" id="UP000034455">
    <property type="component" value="Unassembled WGS sequence"/>
</dbReference>
<dbReference type="PROSITE" id="PS51704">
    <property type="entry name" value="GP_PDE"/>
    <property type="match status" value="1"/>
</dbReference>
<dbReference type="PANTHER" id="PTHR46211">
    <property type="entry name" value="GLYCEROPHOSPHORYL DIESTER PHOSPHODIESTERASE"/>
    <property type="match status" value="1"/>
</dbReference>
<accession>A0A0M2NUP7</accession>
<reference evidence="2 3" key="1">
    <citation type="submission" date="2015-03" db="EMBL/GenBank/DDBJ databases">
        <title>Genome Assembly of Staphylococcus cohnii subsp. cohnii strain G22B2.</title>
        <authorList>
            <person name="Nair G."/>
            <person name="Kaur G."/>
            <person name="Khatri I."/>
            <person name="Singh N.K."/>
            <person name="Sathyabama S."/>
            <person name="Maurya S.K."/>
            <person name="Subramanian S."/>
            <person name="Agrewala J.N."/>
            <person name="Mayilraj S."/>
        </authorList>
    </citation>
    <scope>NUCLEOTIDE SEQUENCE [LARGE SCALE GENOMIC DNA]</scope>
    <source>
        <strain evidence="2 3">G22B2</strain>
    </source>
</reference>
<dbReference type="PANTHER" id="PTHR46211:SF1">
    <property type="entry name" value="GLYCEROPHOSPHODIESTER PHOSPHODIESTERASE, CYTOPLASMIC"/>
    <property type="match status" value="1"/>
</dbReference>
<dbReference type="InterPro" id="IPR017946">
    <property type="entry name" value="PLC-like_Pdiesterase_TIM-brl"/>
</dbReference>
<proteinExistence type="predicted"/>
<organism evidence="2 3">
    <name type="scientific">Staphylococcus cohnii subsp. cohnii</name>
    <dbReference type="NCBI Taxonomy" id="74704"/>
    <lineage>
        <taxon>Bacteria</taxon>
        <taxon>Bacillati</taxon>
        <taxon>Bacillota</taxon>
        <taxon>Bacilli</taxon>
        <taxon>Bacillales</taxon>
        <taxon>Staphylococcaceae</taxon>
        <taxon>Staphylococcus</taxon>
        <taxon>Staphylococcus cohnii species complex</taxon>
    </lineage>
</organism>
<dbReference type="InterPro" id="IPR030395">
    <property type="entry name" value="GP_PDE_dom"/>
</dbReference>
<name>A0A0M2NUP7_STACC</name>
<evidence type="ECO:0000259" key="1">
    <source>
        <dbReference type="PROSITE" id="PS51704"/>
    </source>
</evidence>
<dbReference type="Pfam" id="PF03009">
    <property type="entry name" value="GDPD"/>
    <property type="match status" value="1"/>
</dbReference>
<evidence type="ECO:0000313" key="3">
    <source>
        <dbReference type="Proteomes" id="UP000034455"/>
    </source>
</evidence>